<evidence type="ECO:0000256" key="1">
    <source>
        <dbReference type="ARBA" id="ARBA00000642"/>
    </source>
</evidence>
<dbReference type="PANTHER" id="PTHR11406:SF23">
    <property type="entry name" value="PHOSPHOGLYCERATE KINASE 1, CHLOROPLASTIC-RELATED"/>
    <property type="match status" value="1"/>
</dbReference>
<dbReference type="SUPFAM" id="SSF53748">
    <property type="entry name" value="Phosphoglycerate kinase"/>
    <property type="match status" value="1"/>
</dbReference>
<keyword evidence="4" id="KW-0808">Transferase</keyword>
<feature type="non-terminal residue" evidence="8">
    <location>
        <position position="1"/>
    </location>
</feature>
<dbReference type="FunFam" id="3.40.50.1260:FF:000006">
    <property type="entry name" value="Phosphoglycerate kinase"/>
    <property type="match status" value="1"/>
</dbReference>
<keyword evidence="7" id="KW-0067">ATP-binding</keyword>
<dbReference type="InterPro" id="IPR036043">
    <property type="entry name" value="Phosphoglycerate_kinase_sf"/>
</dbReference>
<dbReference type="PIRSF" id="PIRSF000724">
    <property type="entry name" value="Pgk"/>
    <property type="match status" value="1"/>
</dbReference>
<dbReference type="Gene3D" id="3.40.50.1260">
    <property type="entry name" value="Phosphoglycerate kinase, N-terminal domain"/>
    <property type="match status" value="2"/>
</dbReference>
<dbReference type="GO" id="GO:0005524">
    <property type="term" value="F:ATP binding"/>
    <property type="evidence" value="ECO:0007669"/>
    <property type="project" value="UniProtKB-KW"/>
</dbReference>
<evidence type="ECO:0000256" key="5">
    <source>
        <dbReference type="ARBA" id="ARBA00022741"/>
    </source>
</evidence>
<evidence type="ECO:0000256" key="3">
    <source>
        <dbReference type="ARBA" id="ARBA00013061"/>
    </source>
</evidence>
<dbReference type="PANTHER" id="PTHR11406">
    <property type="entry name" value="PHOSPHOGLYCERATE KINASE"/>
    <property type="match status" value="1"/>
</dbReference>
<reference evidence="8" key="1">
    <citation type="submission" date="2018-05" db="EMBL/GenBank/DDBJ databases">
        <authorList>
            <person name="Lanie J.A."/>
            <person name="Ng W.-L."/>
            <person name="Kazmierczak K.M."/>
            <person name="Andrzejewski T.M."/>
            <person name="Davidsen T.M."/>
            <person name="Wayne K.J."/>
            <person name="Tettelin H."/>
            <person name="Glass J.I."/>
            <person name="Rusch D."/>
            <person name="Podicherti R."/>
            <person name="Tsui H.-C.T."/>
            <person name="Winkler M.E."/>
        </authorList>
    </citation>
    <scope>NUCLEOTIDE SEQUENCE</scope>
</reference>
<dbReference type="GO" id="GO:0006096">
    <property type="term" value="P:glycolytic process"/>
    <property type="evidence" value="ECO:0007669"/>
    <property type="project" value="InterPro"/>
</dbReference>
<dbReference type="AlphaFoldDB" id="A0A381SXR4"/>
<organism evidence="8">
    <name type="scientific">marine metagenome</name>
    <dbReference type="NCBI Taxonomy" id="408172"/>
    <lineage>
        <taxon>unclassified sequences</taxon>
        <taxon>metagenomes</taxon>
        <taxon>ecological metagenomes</taxon>
    </lineage>
</organism>
<dbReference type="PRINTS" id="PR00477">
    <property type="entry name" value="PHGLYCKINASE"/>
</dbReference>
<dbReference type="InterPro" id="IPR015824">
    <property type="entry name" value="Phosphoglycerate_kinase_N"/>
</dbReference>
<evidence type="ECO:0000256" key="7">
    <source>
        <dbReference type="ARBA" id="ARBA00022840"/>
    </source>
</evidence>
<dbReference type="GO" id="GO:0005829">
    <property type="term" value="C:cytosol"/>
    <property type="evidence" value="ECO:0007669"/>
    <property type="project" value="TreeGrafter"/>
</dbReference>
<evidence type="ECO:0000256" key="6">
    <source>
        <dbReference type="ARBA" id="ARBA00022777"/>
    </source>
</evidence>
<gene>
    <name evidence="8" type="ORF">METZ01_LOCUS61028</name>
</gene>
<evidence type="ECO:0000256" key="2">
    <source>
        <dbReference type="ARBA" id="ARBA00008982"/>
    </source>
</evidence>
<comment type="similarity">
    <text evidence="2">Belongs to the phosphoglycerate kinase family.</text>
</comment>
<dbReference type="Pfam" id="PF00162">
    <property type="entry name" value="PGK"/>
    <property type="match status" value="1"/>
</dbReference>
<name>A0A381SXR4_9ZZZZ</name>
<evidence type="ECO:0000256" key="4">
    <source>
        <dbReference type="ARBA" id="ARBA00022679"/>
    </source>
</evidence>
<evidence type="ECO:0000313" key="8">
    <source>
        <dbReference type="EMBL" id="SVA08174.1"/>
    </source>
</evidence>
<dbReference type="InterPro" id="IPR001576">
    <property type="entry name" value="Phosphoglycerate_kinase"/>
</dbReference>
<dbReference type="EMBL" id="UINC01003653">
    <property type="protein sequence ID" value="SVA08174.1"/>
    <property type="molecule type" value="Genomic_DNA"/>
</dbReference>
<dbReference type="GO" id="GO:0006094">
    <property type="term" value="P:gluconeogenesis"/>
    <property type="evidence" value="ECO:0007669"/>
    <property type="project" value="TreeGrafter"/>
</dbReference>
<dbReference type="HAMAP" id="MF_00145">
    <property type="entry name" value="Phosphoglyc_kinase"/>
    <property type="match status" value="1"/>
</dbReference>
<protein>
    <recommendedName>
        <fullName evidence="3">phosphoglycerate kinase</fullName>
        <ecNumber evidence="3">2.7.2.3</ecNumber>
    </recommendedName>
</protein>
<sequence length="421" mass="44816">VGDSFLTLDDLPPGGKTVLLRVDINSSINPETGALLDDTRIRRHAATVKLLAEADAKVAILAHQSRPGLLDCVPLERHARRLANLIDRPVKFIPDIHGELAHDAVTSLKPGEVVMLDNVRFDTEEVAISSWNGEDFTPQADTALVRNLAPLADIFVNDAFAAAHRCQPSLVGFTEVLPMATGLVMERELRKLGGAIADGPTPRIALLGGSKAADSVAIAHHFLSQGVDEVLTGGVVANLFLMADGVDIGAPSTAYIHNHITNWEQVIADAENLRKEFGDRLAVPVDVAVSDGGLRYGLPVSELPTKYPVHDIGIETLVAYLARLEKAGTIIANGPMGVFENSEFAAGTREIFTAMANSNALTVVGGGETTMAFTQMGLADRINHVSTGGGACIAFMSGRLMPVLEALRHSKKRFEKGGYGK</sequence>
<accession>A0A381SXR4</accession>
<keyword evidence="6" id="KW-0418">Kinase</keyword>
<keyword evidence="5" id="KW-0547">Nucleotide-binding</keyword>
<comment type="catalytic activity">
    <reaction evidence="1">
        <text>(2R)-3-phosphoglycerate + ATP = (2R)-3-phospho-glyceroyl phosphate + ADP</text>
        <dbReference type="Rhea" id="RHEA:14801"/>
        <dbReference type="ChEBI" id="CHEBI:30616"/>
        <dbReference type="ChEBI" id="CHEBI:57604"/>
        <dbReference type="ChEBI" id="CHEBI:58272"/>
        <dbReference type="ChEBI" id="CHEBI:456216"/>
        <dbReference type="EC" id="2.7.2.3"/>
    </reaction>
</comment>
<dbReference type="GO" id="GO:0043531">
    <property type="term" value="F:ADP binding"/>
    <property type="evidence" value="ECO:0007669"/>
    <property type="project" value="TreeGrafter"/>
</dbReference>
<dbReference type="EC" id="2.7.2.3" evidence="3"/>
<proteinExistence type="inferred from homology"/>
<dbReference type="GO" id="GO:0004618">
    <property type="term" value="F:phosphoglycerate kinase activity"/>
    <property type="evidence" value="ECO:0007669"/>
    <property type="project" value="UniProtKB-EC"/>
</dbReference>